<evidence type="ECO:0000256" key="2">
    <source>
        <dbReference type="ARBA" id="ARBA00012438"/>
    </source>
</evidence>
<dbReference type="InterPro" id="IPR036097">
    <property type="entry name" value="HisK_dim/P_sf"/>
</dbReference>
<dbReference type="InterPro" id="IPR003594">
    <property type="entry name" value="HATPase_dom"/>
</dbReference>
<dbReference type="RefSeq" id="WP_103921861.1">
    <property type="nucleotide sequence ID" value="NZ_FMSV02000548.1"/>
</dbReference>
<dbReference type="PRINTS" id="PR00344">
    <property type="entry name" value="BCTRLSENSOR"/>
</dbReference>
<dbReference type="Gene3D" id="3.30.450.20">
    <property type="entry name" value="PAS domain"/>
    <property type="match status" value="1"/>
</dbReference>
<accession>A0A1H6FDZ5</accession>
<organism evidence="10 11">
    <name type="scientific">Candidatus Venteria ishoeyi</name>
    <dbReference type="NCBI Taxonomy" id="1899563"/>
    <lineage>
        <taxon>Bacteria</taxon>
        <taxon>Pseudomonadati</taxon>
        <taxon>Pseudomonadota</taxon>
        <taxon>Gammaproteobacteria</taxon>
        <taxon>Thiotrichales</taxon>
        <taxon>Thiotrichaceae</taxon>
        <taxon>Venteria</taxon>
    </lineage>
</organism>
<dbReference type="PANTHER" id="PTHR43065:SF16">
    <property type="entry name" value="SENSORY HISTIDINE KINASE_PHOSPHATASE NTRB"/>
    <property type="match status" value="1"/>
</dbReference>
<dbReference type="Gene3D" id="3.30.565.10">
    <property type="entry name" value="Histidine kinase-like ATPase, C-terminal domain"/>
    <property type="match status" value="1"/>
</dbReference>
<dbReference type="AlphaFoldDB" id="A0A1H6FDZ5"/>
<evidence type="ECO:0000259" key="9">
    <source>
        <dbReference type="PROSITE" id="PS50109"/>
    </source>
</evidence>
<name>A0A1H6FDZ5_9GAMM</name>
<dbReference type="Pfam" id="PF02518">
    <property type="entry name" value="HATPase_c"/>
    <property type="match status" value="1"/>
</dbReference>
<dbReference type="SUPFAM" id="SSF47384">
    <property type="entry name" value="Homodimeric domain of signal transducing histidine kinase"/>
    <property type="match status" value="1"/>
</dbReference>
<evidence type="ECO:0000256" key="5">
    <source>
        <dbReference type="ARBA" id="ARBA00022741"/>
    </source>
</evidence>
<dbReference type="SMART" id="SM00388">
    <property type="entry name" value="HisKA"/>
    <property type="match status" value="1"/>
</dbReference>
<keyword evidence="8" id="KW-0902">Two-component regulatory system</keyword>
<dbReference type="EMBL" id="FMSV02000548">
    <property type="protein sequence ID" value="SEH08310.1"/>
    <property type="molecule type" value="Genomic_DNA"/>
</dbReference>
<keyword evidence="3" id="KW-0597">Phosphoprotein</keyword>
<evidence type="ECO:0000313" key="10">
    <source>
        <dbReference type="EMBL" id="SEH08310.1"/>
    </source>
</evidence>
<evidence type="ECO:0000313" key="11">
    <source>
        <dbReference type="Proteomes" id="UP000236724"/>
    </source>
</evidence>
<keyword evidence="4 10" id="KW-0808">Transferase</keyword>
<dbReference type="Proteomes" id="UP000236724">
    <property type="component" value="Unassembled WGS sequence"/>
</dbReference>
<dbReference type="Gene3D" id="1.10.287.130">
    <property type="match status" value="1"/>
</dbReference>
<gene>
    <name evidence="10" type="primary">glnL</name>
    <name evidence="10" type="ORF">MBHS_04201</name>
</gene>
<feature type="domain" description="Histidine kinase" evidence="9">
    <location>
        <begin position="137"/>
        <end position="353"/>
    </location>
</feature>
<keyword evidence="7" id="KW-0067">ATP-binding</keyword>
<evidence type="ECO:0000256" key="6">
    <source>
        <dbReference type="ARBA" id="ARBA00022777"/>
    </source>
</evidence>
<dbReference type="Pfam" id="PF00512">
    <property type="entry name" value="HisKA"/>
    <property type="match status" value="1"/>
</dbReference>
<reference evidence="10 11" key="1">
    <citation type="submission" date="2016-10" db="EMBL/GenBank/DDBJ databases">
        <authorList>
            <person name="de Groot N.N."/>
        </authorList>
    </citation>
    <scope>NUCLEOTIDE SEQUENCE [LARGE SCALE GENOMIC DNA]</scope>
    <source>
        <strain evidence="10">MBHS1</strain>
    </source>
</reference>
<dbReference type="GO" id="GO:0000155">
    <property type="term" value="F:phosphorelay sensor kinase activity"/>
    <property type="evidence" value="ECO:0007669"/>
    <property type="project" value="InterPro"/>
</dbReference>
<keyword evidence="6" id="KW-0418">Kinase</keyword>
<evidence type="ECO:0000256" key="7">
    <source>
        <dbReference type="ARBA" id="ARBA00022840"/>
    </source>
</evidence>
<dbReference type="InterPro" id="IPR005467">
    <property type="entry name" value="His_kinase_dom"/>
</dbReference>
<dbReference type="InterPro" id="IPR036890">
    <property type="entry name" value="HATPase_C_sf"/>
</dbReference>
<dbReference type="CDD" id="cd00082">
    <property type="entry name" value="HisKA"/>
    <property type="match status" value="1"/>
</dbReference>
<evidence type="ECO:0000256" key="4">
    <source>
        <dbReference type="ARBA" id="ARBA00022679"/>
    </source>
</evidence>
<evidence type="ECO:0000256" key="8">
    <source>
        <dbReference type="ARBA" id="ARBA00023012"/>
    </source>
</evidence>
<evidence type="ECO:0000256" key="1">
    <source>
        <dbReference type="ARBA" id="ARBA00000085"/>
    </source>
</evidence>
<dbReference type="InterPro" id="IPR003661">
    <property type="entry name" value="HisK_dim/P_dom"/>
</dbReference>
<dbReference type="EC" id="2.7.13.3" evidence="2"/>
<dbReference type="OrthoDB" id="9789238at2"/>
<dbReference type="PROSITE" id="PS50109">
    <property type="entry name" value="HIS_KIN"/>
    <property type="match status" value="1"/>
</dbReference>
<dbReference type="InterPro" id="IPR004358">
    <property type="entry name" value="Sig_transdc_His_kin-like_C"/>
</dbReference>
<dbReference type="SMART" id="SM00387">
    <property type="entry name" value="HATPase_c"/>
    <property type="match status" value="1"/>
</dbReference>
<keyword evidence="11" id="KW-1185">Reference proteome</keyword>
<dbReference type="SUPFAM" id="SSF55874">
    <property type="entry name" value="ATPase domain of HSP90 chaperone/DNA topoisomerase II/histidine kinase"/>
    <property type="match status" value="1"/>
</dbReference>
<dbReference type="NCBIfam" id="NF008293">
    <property type="entry name" value="PRK11073.1"/>
    <property type="match status" value="1"/>
</dbReference>
<dbReference type="PANTHER" id="PTHR43065">
    <property type="entry name" value="SENSOR HISTIDINE KINASE"/>
    <property type="match status" value="1"/>
</dbReference>
<keyword evidence="5" id="KW-0547">Nucleotide-binding</keyword>
<evidence type="ECO:0000256" key="3">
    <source>
        <dbReference type="ARBA" id="ARBA00022553"/>
    </source>
</evidence>
<proteinExistence type="predicted"/>
<protein>
    <recommendedName>
        <fullName evidence="2">histidine kinase</fullName>
        <ecNumber evidence="2">2.7.13.3</ecNumber>
    </recommendedName>
</protein>
<comment type="catalytic activity">
    <reaction evidence="1">
        <text>ATP + protein L-histidine = ADP + protein N-phospho-L-histidine.</text>
        <dbReference type="EC" id="2.7.13.3"/>
    </reaction>
</comment>
<dbReference type="GO" id="GO:0005524">
    <property type="term" value="F:ATP binding"/>
    <property type="evidence" value="ECO:0007669"/>
    <property type="project" value="UniProtKB-KW"/>
</dbReference>
<sequence length="360" mass="40391">MNTMPSPALMFEHLSTAVLCFDPKLHLQAINPAGEALLELSAKKLHGIHALTLFPDCKCLLTPPTTPHPVTEHGLRLNVLGHHFIMVDCTITSIWSAEDQQGSAFLVELVNIDQQLRLTREESLLLQHQATQNLLRGMAHEIKNPLGGLRGAAQLLARELPENQREYTEIIIGEADRLQNLLNRMLGSHTPPQKEWINVHKVLCRVRQIVLTEAGDNVTFLADYDPSLPDIFVDPDQLHQVLLNIMRNAIQAMENQGHLILRTRIERNLSLSHPQTKSKQYRLAVRIDIQDDGPGIEETMLEQIFYPMVTGRAEGTGLGLSIVQNLIHRNNGMIQCRSEPGETVFTVFLPIEKATSKQGK</sequence>